<protein>
    <submittedName>
        <fullName evidence="2">Uncharacterized protein</fullName>
    </submittedName>
</protein>
<organism evidence="2 3">
    <name type="scientific">Cordyceps javanica</name>
    <dbReference type="NCBI Taxonomy" id="43265"/>
    <lineage>
        <taxon>Eukaryota</taxon>
        <taxon>Fungi</taxon>
        <taxon>Dikarya</taxon>
        <taxon>Ascomycota</taxon>
        <taxon>Pezizomycotina</taxon>
        <taxon>Sordariomycetes</taxon>
        <taxon>Hypocreomycetidae</taxon>
        <taxon>Hypocreales</taxon>
        <taxon>Cordycipitaceae</taxon>
        <taxon>Cordyceps</taxon>
    </lineage>
</organism>
<evidence type="ECO:0000313" key="2">
    <source>
        <dbReference type="EMBL" id="TQV93619.1"/>
    </source>
</evidence>
<evidence type="ECO:0000313" key="3">
    <source>
        <dbReference type="Proteomes" id="UP000315783"/>
    </source>
</evidence>
<dbReference type="EMBL" id="SPUK01000011">
    <property type="protein sequence ID" value="TQV93619.1"/>
    <property type="molecule type" value="Genomic_DNA"/>
</dbReference>
<keyword evidence="1" id="KW-0732">Signal</keyword>
<dbReference type="STRING" id="43265.A0A545VKV9"/>
<evidence type="ECO:0000256" key="1">
    <source>
        <dbReference type="SAM" id="SignalP"/>
    </source>
</evidence>
<gene>
    <name evidence="2" type="ORF">IF1G_07351</name>
</gene>
<sequence>MLLSRAFLALTWVVTAAQAALTTGDGKTDPGVQIIADCFNASLRARYNTRLDDKRFYRHSPPSSAVPSFTEETVAAFPVSLDDGWEFGRAPCFEIRKLYYSFALLHWYGGGTWDTLELVIGNSTGIKIADAPAVGRYKAEVSLSESFGQETIDIRSLGKLQIMTKNATNSGAGDDWAMKGIVLSGVCADSSVQMWMSKYVDVGSWFSHVESGPAWSGAFDFLDWSRKGPNPAWGL</sequence>
<proteinExistence type="predicted"/>
<name>A0A545VKV9_9HYPO</name>
<feature type="signal peptide" evidence="1">
    <location>
        <begin position="1"/>
        <end position="19"/>
    </location>
</feature>
<comment type="caution">
    <text evidence="2">The sequence shown here is derived from an EMBL/GenBank/DDBJ whole genome shotgun (WGS) entry which is preliminary data.</text>
</comment>
<keyword evidence="3" id="KW-1185">Reference proteome</keyword>
<dbReference type="Proteomes" id="UP000315783">
    <property type="component" value="Unassembled WGS sequence"/>
</dbReference>
<dbReference type="AlphaFoldDB" id="A0A545VKV9"/>
<feature type="chain" id="PRO_5021747061" evidence="1">
    <location>
        <begin position="20"/>
        <end position="235"/>
    </location>
</feature>
<reference evidence="2 3" key="1">
    <citation type="journal article" date="2019" name="Appl. Microbiol. Biotechnol.">
        <title>Genome sequence of Isaria javanica and comparative genome analysis insights into family S53 peptidase evolution in fungal entomopathogens.</title>
        <authorList>
            <person name="Lin R."/>
            <person name="Zhang X."/>
            <person name="Xin B."/>
            <person name="Zou M."/>
            <person name="Gao Y."/>
            <person name="Qin F."/>
            <person name="Hu Q."/>
            <person name="Xie B."/>
            <person name="Cheng X."/>
        </authorList>
    </citation>
    <scope>NUCLEOTIDE SEQUENCE [LARGE SCALE GENOMIC DNA]</scope>
    <source>
        <strain evidence="2 3">IJ1G</strain>
    </source>
</reference>
<accession>A0A545VKV9</accession>